<dbReference type="InParanoid" id="A0A1Q6DVX4"/>
<proteinExistence type="predicted"/>
<evidence type="ECO:0000256" key="1">
    <source>
        <dbReference type="SAM" id="MobiDB-lite"/>
    </source>
</evidence>
<accession>A0A1Q6DVX4</accession>
<organism evidence="2 3">
    <name type="scientific">Methanohalarchaeum thermophilum</name>
    <dbReference type="NCBI Taxonomy" id="1903181"/>
    <lineage>
        <taxon>Archaea</taxon>
        <taxon>Methanobacteriati</taxon>
        <taxon>Methanobacteriota</taxon>
        <taxon>Methanonatronarchaeia</taxon>
        <taxon>Methanonatronarchaeales</taxon>
        <taxon>Methanonatronarchaeaceae</taxon>
        <taxon>Candidatus Methanohalarchaeum</taxon>
    </lineage>
</organism>
<gene>
    <name evidence="2" type="ORF">BTN85_0987</name>
</gene>
<evidence type="ECO:0000313" key="2">
    <source>
        <dbReference type="EMBL" id="OKY78496.1"/>
    </source>
</evidence>
<name>A0A1Q6DVX4_METT1</name>
<dbReference type="Proteomes" id="UP000185744">
    <property type="component" value="Unassembled WGS sequence"/>
</dbReference>
<feature type="compositionally biased region" description="Basic and acidic residues" evidence="1">
    <location>
        <begin position="1"/>
        <end position="14"/>
    </location>
</feature>
<reference evidence="2" key="1">
    <citation type="submission" date="2016-12" db="EMBL/GenBank/DDBJ databases">
        <title>Discovery of methanogenic haloarchaea.</title>
        <authorList>
            <person name="Sorokin D.Y."/>
            <person name="Makarova K.S."/>
            <person name="Abbas B."/>
            <person name="Ferrer M."/>
            <person name="Golyshin P.N."/>
        </authorList>
    </citation>
    <scope>NUCLEOTIDE SEQUENCE [LARGE SCALE GENOMIC DNA]</scope>
    <source>
        <strain evidence="2">HMET1</strain>
    </source>
</reference>
<sequence>MKFLETEEKKIEKEEEKEEWEDLNQQDPVENVYAQTAETRNPIPKENPAMKENAQTAEQKCKESEPTPMIE</sequence>
<dbReference type="EMBL" id="MSDW01000001">
    <property type="protein sequence ID" value="OKY78496.1"/>
    <property type="molecule type" value="Genomic_DNA"/>
</dbReference>
<comment type="caution">
    <text evidence="2">The sequence shown here is derived from an EMBL/GenBank/DDBJ whole genome shotgun (WGS) entry which is preliminary data.</text>
</comment>
<protein>
    <submittedName>
        <fullName evidence="2">Uncharacterized protein</fullName>
    </submittedName>
</protein>
<dbReference type="AlphaFoldDB" id="A0A1Q6DVX4"/>
<feature type="compositionally biased region" description="Acidic residues" evidence="1">
    <location>
        <begin position="15"/>
        <end position="24"/>
    </location>
</feature>
<feature type="region of interest" description="Disordered" evidence="1">
    <location>
        <begin position="1"/>
        <end position="71"/>
    </location>
</feature>
<keyword evidence="3" id="KW-1185">Reference proteome</keyword>
<feature type="compositionally biased region" description="Polar residues" evidence="1">
    <location>
        <begin position="25"/>
        <end position="39"/>
    </location>
</feature>
<evidence type="ECO:0000313" key="3">
    <source>
        <dbReference type="Proteomes" id="UP000185744"/>
    </source>
</evidence>